<accession>A0AAW2KS44</accession>
<dbReference type="EMBL" id="JACGWJ010000027">
    <property type="protein sequence ID" value="KAL0309006.1"/>
    <property type="molecule type" value="Genomic_DNA"/>
</dbReference>
<protein>
    <submittedName>
        <fullName evidence="1">Uncharacterized protein</fullName>
    </submittedName>
</protein>
<organism evidence="1">
    <name type="scientific">Sesamum radiatum</name>
    <name type="common">Black benniseed</name>
    <dbReference type="NCBI Taxonomy" id="300843"/>
    <lineage>
        <taxon>Eukaryota</taxon>
        <taxon>Viridiplantae</taxon>
        <taxon>Streptophyta</taxon>
        <taxon>Embryophyta</taxon>
        <taxon>Tracheophyta</taxon>
        <taxon>Spermatophyta</taxon>
        <taxon>Magnoliopsida</taxon>
        <taxon>eudicotyledons</taxon>
        <taxon>Gunneridae</taxon>
        <taxon>Pentapetalae</taxon>
        <taxon>asterids</taxon>
        <taxon>lamiids</taxon>
        <taxon>Lamiales</taxon>
        <taxon>Pedaliaceae</taxon>
        <taxon>Sesamum</taxon>
    </lineage>
</organism>
<gene>
    <name evidence="1" type="ORF">Sradi_5842900</name>
</gene>
<sequence length="139" mass="15857">MYDNTTDKAFIMRAALMCSVNCLPAYRMGSGWSTTGIMGCPICMDGTRTFYLQHGGKACYFNYHRQFLSKDHPYGRNKKAFTKNRVEYMVARPKLKRGQICDWVADISLSVEQTLTLPFGYGSDHKCTKESIFYTGKCI</sequence>
<dbReference type="Pfam" id="PF02992">
    <property type="entry name" value="Transposase_21"/>
    <property type="match status" value="1"/>
</dbReference>
<comment type="caution">
    <text evidence="1">The sequence shown here is derived from an EMBL/GenBank/DDBJ whole genome shotgun (WGS) entry which is preliminary data.</text>
</comment>
<dbReference type="AlphaFoldDB" id="A0AAW2KS44"/>
<reference evidence="1" key="2">
    <citation type="journal article" date="2024" name="Plant">
        <title>Genomic evolution and insights into agronomic trait innovations of Sesamum species.</title>
        <authorList>
            <person name="Miao H."/>
            <person name="Wang L."/>
            <person name="Qu L."/>
            <person name="Liu H."/>
            <person name="Sun Y."/>
            <person name="Le M."/>
            <person name="Wang Q."/>
            <person name="Wei S."/>
            <person name="Zheng Y."/>
            <person name="Lin W."/>
            <person name="Duan Y."/>
            <person name="Cao H."/>
            <person name="Xiong S."/>
            <person name="Wang X."/>
            <person name="Wei L."/>
            <person name="Li C."/>
            <person name="Ma Q."/>
            <person name="Ju M."/>
            <person name="Zhao R."/>
            <person name="Li G."/>
            <person name="Mu C."/>
            <person name="Tian Q."/>
            <person name="Mei H."/>
            <person name="Zhang T."/>
            <person name="Gao T."/>
            <person name="Zhang H."/>
        </authorList>
    </citation>
    <scope>NUCLEOTIDE SEQUENCE</scope>
    <source>
        <strain evidence="1">G02</strain>
    </source>
</reference>
<reference evidence="1" key="1">
    <citation type="submission" date="2020-06" db="EMBL/GenBank/DDBJ databases">
        <authorList>
            <person name="Li T."/>
            <person name="Hu X."/>
            <person name="Zhang T."/>
            <person name="Song X."/>
            <person name="Zhang H."/>
            <person name="Dai N."/>
            <person name="Sheng W."/>
            <person name="Hou X."/>
            <person name="Wei L."/>
        </authorList>
    </citation>
    <scope>NUCLEOTIDE SEQUENCE</scope>
    <source>
        <strain evidence="1">G02</strain>
        <tissue evidence="1">Leaf</tissue>
    </source>
</reference>
<evidence type="ECO:0000313" key="1">
    <source>
        <dbReference type="EMBL" id="KAL0309006.1"/>
    </source>
</evidence>
<proteinExistence type="predicted"/>
<dbReference type="PANTHER" id="PTHR10775:SF166">
    <property type="entry name" value="OS04G0146034 PROTEIN"/>
    <property type="match status" value="1"/>
</dbReference>
<dbReference type="PANTHER" id="PTHR10775">
    <property type="entry name" value="OS08G0208400 PROTEIN"/>
    <property type="match status" value="1"/>
</dbReference>
<name>A0AAW2KS44_SESRA</name>
<dbReference type="InterPro" id="IPR004242">
    <property type="entry name" value="Transposase_21"/>
</dbReference>